<proteinExistence type="predicted"/>
<feature type="compositionally biased region" description="Low complexity" evidence="1">
    <location>
        <begin position="36"/>
        <end position="45"/>
    </location>
</feature>
<reference evidence="2 3" key="1">
    <citation type="journal article" date="2010" name="PLoS Genet.">
        <title>De novo assembly of a 40 Mb eukaryotic genome from short sequence reads: Sordaria macrospora, a model organism for fungal morphogenesis.</title>
        <authorList>
            <person name="Nowrousian M."/>
            <person name="Stajich J."/>
            <person name="Chu M."/>
            <person name="Engh I."/>
            <person name="Espagne E."/>
            <person name="Halliday K."/>
            <person name="Kamerewerd J."/>
            <person name="Kempken F."/>
            <person name="Knab B."/>
            <person name="Kuo H.C."/>
            <person name="Osiewacz H.D."/>
            <person name="Poeggeler S."/>
            <person name="Read N."/>
            <person name="Seiler S."/>
            <person name="Smith K."/>
            <person name="Zickler D."/>
            <person name="Kueck U."/>
            <person name="Freitag M."/>
        </authorList>
    </citation>
    <scope>NUCLEOTIDE SEQUENCE [LARGE SCALE GENOMIC DNA]</scope>
    <source>
        <strain evidence="3">ATCC MYA-333 / DSM 997 / K(L3346) / K-hell</strain>
        <tissue evidence="2">Mycelium</tissue>
    </source>
</reference>
<feature type="compositionally biased region" description="Gly residues" evidence="1">
    <location>
        <begin position="46"/>
        <end position="59"/>
    </location>
</feature>
<comment type="caution">
    <text evidence="2">The sequence shown here is derived from an EMBL/GenBank/DDBJ whole genome shotgun (WGS) entry which is preliminary data.</text>
</comment>
<keyword evidence="3" id="KW-1185">Reference proteome</keyword>
<protein>
    <submittedName>
        <fullName evidence="2">WGS project CABT00000000 data, contig 2.12</fullName>
    </submittedName>
</protein>
<accession>F7VXX1</accession>
<evidence type="ECO:0000313" key="2">
    <source>
        <dbReference type="EMBL" id="CCC10365.1"/>
    </source>
</evidence>
<dbReference type="EMBL" id="CABT02000012">
    <property type="protein sequence ID" value="CCC10365.1"/>
    <property type="molecule type" value="Genomic_DNA"/>
</dbReference>
<dbReference type="Proteomes" id="UP000001881">
    <property type="component" value="Unassembled WGS sequence"/>
</dbReference>
<organism evidence="2 3">
    <name type="scientific">Sordaria macrospora (strain ATCC MYA-333 / DSM 997 / K(L3346) / K-hell)</name>
    <dbReference type="NCBI Taxonomy" id="771870"/>
    <lineage>
        <taxon>Eukaryota</taxon>
        <taxon>Fungi</taxon>
        <taxon>Dikarya</taxon>
        <taxon>Ascomycota</taxon>
        <taxon>Pezizomycotina</taxon>
        <taxon>Sordariomycetes</taxon>
        <taxon>Sordariomycetidae</taxon>
        <taxon>Sordariales</taxon>
        <taxon>Sordariaceae</taxon>
        <taxon>Sordaria</taxon>
    </lineage>
</organism>
<evidence type="ECO:0000256" key="1">
    <source>
        <dbReference type="SAM" id="MobiDB-lite"/>
    </source>
</evidence>
<dbReference type="HOGENOM" id="CLU_2559753_0_0_1"/>
<dbReference type="VEuPathDB" id="FungiDB:SMAC_02937"/>
<feature type="compositionally biased region" description="Basic and acidic residues" evidence="1">
    <location>
        <begin position="1"/>
        <end position="11"/>
    </location>
</feature>
<feature type="compositionally biased region" description="Basic and acidic residues" evidence="1">
    <location>
        <begin position="20"/>
        <end position="31"/>
    </location>
</feature>
<dbReference type="GeneID" id="10805896"/>
<sequence>MAKTAPNEEKSPTATEEEWADSHEYHHESHYQESNGDQGSPAGASAGAGAGADGQGPNYGGDLSPPNWNDVDWHVVSGHNGP</sequence>
<dbReference type="InParanoid" id="F7VXX1"/>
<evidence type="ECO:0000313" key="3">
    <source>
        <dbReference type="Proteomes" id="UP000001881"/>
    </source>
</evidence>
<gene>
    <name evidence="2" type="ORF">SMAC_02937</name>
</gene>
<name>F7VXX1_SORMK</name>
<feature type="region of interest" description="Disordered" evidence="1">
    <location>
        <begin position="1"/>
        <end position="82"/>
    </location>
</feature>
<dbReference type="KEGG" id="smp:10805896"/>
<dbReference type="AlphaFoldDB" id="F7VXX1"/>